<sequence length="166" mass="19373">MACFMYNQTISVGLMQVKCERNLKYFTTFNVTIANNTISADMELIEILKNGFRAHLDIQLRLSNGNKFQSLLQNDADFCQMLSAVKDSLFKRWYKSILKNSNFMENCPIPIGHYYLKAYHFDMSLIPSYLLNGDYRIHGLGYYGKYRTKRQIVILECVMDGTMKKN</sequence>
<dbReference type="PANTHER" id="PTHR20898">
    <property type="entry name" value="DAEDALUS ON 3-RELATED-RELATED"/>
    <property type="match status" value="1"/>
</dbReference>
<dbReference type="Pfam" id="PF06477">
    <property type="entry name" value="DUF1091"/>
    <property type="match status" value="1"/>
</dbReference>
<proteinExistence type="predicted"/>
<evidence type="ECO:0000256" key="1">
    <source>
        <dbReference type="ARBA" id="ARBA00022729"/>
    </source>
</evidence>
<dbReference type="OrthoDB" id="7833718at2759"/>
<dbReference type="InParanoid" id="B4MM96"/>
<dbReference type="Gene3D" id="2.70.220.10">
    <property type="entry name" value="Ganglioside GM2 activator"/>
    <property type="match status" value="1"/>
</dbReference>
<dbReference type="InterPro" id="IPR010512">
    <property type="entry name" value="DUF1091"/>
</dbReference>
<dbReference type="PANTHER" id="PTHR20898:SF0">
    <property type="entry name" value="DAEDALUS ON 3-RELATED"/>
    <property type="match status" value="1"/>
</dbReference>
<gene>
    <name evidence="2" type="primary">Dwil\GK19261</name>
    <name evidence="2" type="ORF">Dwil_GK19261</name>
</gene>
<accession>B4MM96</accession>
<dbReference type="HOGENOM" id="CLU_115563_0_0_1"/>
<reference evidence="2 3" key="1">
    <citation type="journal article" date="2007" name="Nature">
        <title>Evolution of genes and genomes on the Drosophila phylogeny.</title>
        <authorList>
            <consortium name="Drosophila 12 Genomes Consortium"/>
            <person name="Clark A.G."/>
            <person name="Eisen M.B."/>
            <person name="Smith D.R."/>
            <person name="Bergman C.M."/>
            <person name="Oliver B."/>
            <person name="Markow T.A."/>
            <person name="Kaufman T.C."/>
            <person name="Kellis M."/>
            <person name="Gelbart W."/>
            <person name="Iyer V.N."/>
            <person name="Pollard D.A."/>
            <person name="Sackton T.B."/>
            <person name="Larracuente A.M."/>
            <person name="Singh N.D."/>
            <person name="Abad J.P."/>
            <person name="Abt D.N."/>
            <person name="Adryan B."/>
            <person name="Aguade M."/>
            <person name="Akashi H."/>
            <person name="Anderson W.W."/>
            <person name="Aquadro C.F."/>
            <person name="Ardell D.H."/>
            <person name="Arguello R."/>
            <person name="Artieri C.G."/>
            <person name="Barbash D.A."/>
            <person name="Barker D."/>
            <person name="Barsanti P."/>
            <person name="Batterham P."/>
            <person name="Batzoglou S."/>
            <person name="Begun D."/>
            <person name="Bhutkar A."/>
            <person name="Blanco E."/>
            <person name="Bosak S.A."/>
            <person name="Bradley R.K."/>
            <person name="Brand A.D."/>
            <person name="Brent M.R."/>
            <person name="Brooks A.N."/>
            <person name="Brown R.H."/>
            <person name="Butlin R.K."/>
            <person name="Caggese C."/>
            <person name="Calvi B.R."/>
            <person name="Bernardo de Carvalho A."/>
            <person name="Caspi A."/>
            <person name="Castrezana S."/>
            <person name="Celniker S.E."/>
            <person name="Chang J.L."/>
            <person name="Chapple C."/>
            <person name="Chatterji S."/>
            <person name="Chinwalla A."/>
            <person name="Civetta A."/>
            <person name="Clifton S.W."/>
            <person name="Comeron J.M."/>
            <person name="Costello J.C."/>
            <person name="Coyne J.A."/>
            <person name="Daub J."/>
            <person name="David R.G."/>
            <person name="Delcher A.L."/>
            <person name="Delehaunty K."/>
            <person name="Do C.B."/>
            <person name="Ebling H."/>
            <person name="Edwards K."/>
            <person name="Eickbush T."/>
            <person name="Evans J.D."/>
            <person name="Filipski A."/>
            <person name="Findeiss S."/>
            <person name="Freyhult E."/>
            <person name="Fulton L."/>
            <person name="Fulton R."/>
            <person name="Garcia A.C."/>
            <person name="Gardiner A."/>
            <person name="Garfield D.A."/>
            <person name="Garvin B.E."/>
            <person name="Gibson G."/>
            <person name="Gilbert D."/>
            <person name="Gnerre S."/>
            <person name="Godfrey J."/>
            <person name="Good R."/>
            <person name="Gotea V."/>
            <person name="Gravely B."/>
            <person name="Greenberg A.J."/>
            <person name="Griffiths-Jones S."/>
            <person name="Gross S."/>
            <person name="Guigo R."/>
            <person name="Gustafson E.A."/>
            <person name="Haerty W."/>
            <person name="Hahn M.W."/>
            <person name="Halligan D.L."/>
            <person name="Halpern A.L."/>
            <person name="Halter G.M."/>
            <person name="Han M.V."/>
            <person name="Heger A."/>
            <person name="Hillier L."/>
            <person name="Hinrichs A.S."/>
            <person name="Holmes I."/>
            <person name="Hoskins R.A."/>
            <person name="Hubisz M.J."/>
            <person name="Hultmark D."/>
            <person name="Huntley M.A."/>
            <person name="Jaffe D.B."/>
            <person name="Jagadeeshan S."/>
            <person name="Jeck W.R."/>
            <person name="Johnson J."/>
            <person name="Jones C.D."/>
            <person name="Jordan W.C."/>
            <person name="Karpen G.H."/>
            <person name="Kataoka E."/>
            <person name="Keightley P.D."/>
            <person name="Kheradpour P."/>
            <person name="Kirkness E.F."/>
            <person name="Koerich L.B."/>
            <person name="Kristiansen K."/>
            <person name="Kudrna D."/>
            <person name="Kulathinal R.J."/>
            <person name="Kumar S."/>
            <person name="Kwok R."/>
            <person name="Lander E."/>
            <person name="Langley C.H."/>
            <person name="Lapoint R."/>
            <person name="Lazzaro B.P."/>
            <person name="Lee S.J."/>
            <person name="Levesque L."/>
            <person name="Li R."/>
            <person name="Lin C.F."/>
            <person name="Lin M.F."/>
            <person name="Lindblad-Toh K."/>
            <person name="Llopart A."/>
            <person name="Long M."/>
            <person name="Low L."/>
            <person name="Lozovsky E."/>
            <person name="Lu J."/>
            <person name="Luo M."/>
            <person name="Machado C.A."/>
            <person name="Makalowski W."/>
            <person name="Marzo M."/>
            <person name="Matsuda M."/>
            <person name="Matzkin L."/>
            <person name="McAllister B."/>
            <person name="McBride C.S."/>
            <person name="McKernan B."/>
            <person name="McKernan K."/>
            <person name="Mendez-Lago M."/>
            <person name="Minx P."/>
            <person name="Mollenhauer M.U."/>
            <person name="Montooth K."/>
            <person name="Mount S.M."/>
            <person name="Mu X."/>
            <person name="Myers E."/>
            <person name="Negre B."/>
            <person name="Newfeld S."/>
            <person name="Nielsen R."/>
            <person name="Noor M.A."/>
            <person name="O'Grady P."/>
            <person name="Pachter L."/>
            <person name="Papaceit M."/>
            <person name="Parisi M.J."/>
            <person name="Parisi M."/>
            <person name="Parts L."/>
            <person name="Pedersen J.S."/>
            <person name="Pesole G."/>
            <person name="Phillippy A.M."/>
            <person name="Ponting C.P."/>
            <person name="Pop M."/>
            <person name="Porcelli D."/>
            <person name="Powell J.R."/>
            <person name="Prohaska S."/>
            <person name="Pruitt K."/>
            <person name="Puig M."/>
            <person name="Quesneville H."/>
            <person name="Ram K.R."/>
            <person name="Rand D."/>
            <person name="Rasmussen M.D."/>
            <person name="Reed L.K."/>
            <person name="Reenan R."/>
            <person name="Reily A."/>
            <person name="Remington K.A."/>
            <person name="Rieger T.T."/>
            <person name="Ritchie M.G."/>
            <person name="Robin C."/>
            <person name="Rogers Y.H."/>
            <person name="Rohde C."/>
            <person name="Rozas J."/>
            <person name="Rubenfield M.J."/>
            <person name="Ruiz A."/>
            <person name="Russo S."/>
            <person name="Salzberg S.L."/>
            <person name="Sanchez-Gracia A."/>
            <person name="Saranga D.J."/>
            <person name="Sato H."/>
            <person name="Schaeffer S.W."/>
            <person name="Schatz M.C."/>
            <person name="Schlenke T."/>
            <person name="Schwartz R."/>
            <person name="Segarra C."/>
            <person name="Singh R.S."/>
            <person name="Sirot L."/>
            <person name="Sirota M."/>
            <person name="Sisneros N.B."/>
            <person name="Smith C.D."/>
            <person name="Smith T.F."/>
            <person name="Spieth J."/>
            <person name="Stage D.E."/>
            <person name="Stark A."/>
            <person name="Stephan W."/>
            <person name="Strausberg R.L."/>
            <person name="Strempel S."/>
            <person name="Sturgill D."/>
            <person name="Sutton G."/>
            <person name="Sutton G.G."/>
            <person name="Tao W."/>
            <person name="Teichmann S."/>
            <person name="Tobari Y.N."/>
            <person name="Tomimura Y."/>
            <person name="Tsolas J.M."/>
            <person name="Valente V.L."/>
            <person name="Venter E."/>
            <person name="Venter J.C."/>
            <person name="Vicario S."/>
            <person name="Vieira F.G."/>
            <person name="Vilella A.J."/>
            <person name="Villasante A."/>
            <person name="Walenz B."/>
            <person name="Wang J."/>
            <person name="Wasserman M."/>
            <person name="Watts T."/>
            <person name="Wilson D."/>
            <person name="Wilson R.K."/>
            <person name="Wing R.A."/>
            <person name="Wolfner M.F."/>
            <person name="Wong A."/>
            <person name="Wong G.K."/>
            <person name="Wu C.I."/>
            <person name="Wu G."/>
            <person name="Yamamoto D."/>
            <person name="Yang H.P."/>
            <person name="Yang S.P."/>
            <person name="Yorke J.A."/>
            <person name="Yoshida K."/>
            <person name="Zdobnov E."/>
            <person name="Zhang P."/>
            <person name="Zhang Y."/>
            <person name="Zimin A.V."/>
            <person name="Baldwin J."/>
            <person name="Abdouelleil A."/>
            <person name="Abdulkadir J."/>
            <person name="Abebe A."/>
            <person name="Abera B."/>
            <person name="Abreu J."/>
            <person name="Acer S.C."/>
            <person name="Aftuck L."/>
            <person name="Alexander A."/>
            <person name="An P."/>
            <person name="Anderson E."/>
            <person name="Anderson S."/>
            <person name="Arachi H."/>
            <person name="Azer M."/>
            <person name="Bachantsang P."/>
            <person name="Barry A."/>
            <person name="Bayul T."/>
            <person name="Berlin A."/>
            <person name="Bessette D."/>
            <person name="Bloom T."/>
            <person name="Blye J."/>
            <person name="Boguslavskiy L."/>
            <person name="Bonnet C."/>
            <person name="Boukhgalter B."/>
            <person name="Bourzgui I."/>
            <person name="Brown A."/>
            <person name="Cahill P."/>
            <person name="Channer S."/>
            <person name="Cheshatsang Y."/>
            <person name="Chuda L."/>
            <person name="Citroen M."/>
            <person name="Collymore A."/>
            <person name="Cooke P."/>
            <person name="Costello M."/>
            <person name="D'Aco K."/>
            <person name="Daza R."/>
            <person name="De Haan G."/>
            <person name="DeGray S."/>
            <person name="DeMaso C."/>
            <person name="Dhargay N."/>
            <person name="Dooley K."/>
            <person name="Dooley E."/>
            <person name="Doricent M."/>
            <person name="Dorje P."/>
            <person name="Dorjee K."/>
            <person name="Dupes A."/>
            <person name="Elong R."/>
            <person name="Falk J."/>
            <person name="Farina A."/>
            <person name="Faro S."/>
            <person name="Ferguson D."/>
            <person name="Fisher S."/>
            <person name="Foley C.D."/>
            <person name="Franke A."/>
            <person name="Friedrich D."/>
            <person name="Gadbois L."/>
            <person name="Gearin G."/>
            <person name="Gearin C.R."/>
            <person name="Giannoukos G."/>
            <person name="Goode T."/>
            <person name="Graham J."/>
            <person name="Grandbois E."/>
            <person name="Grewal S."/>
            <person name="Gyaltsen K."/>
            <person name="Hafez N."/>
            <person name="Hagos B."/>
            <person name="Hall J."/>
            <person name="Henson C."/>
            <person name="Hollinger A."/>
            <person name="Honan T."/>
            <person name="Huard M.D."/>
            <person name="Hughes L."/>
            <person name="Hurhula B."/>
            <person name="Husby M.E."/>
            <person name="Kamat A."/>
            <person name="Kanga B."/>
            <person name="Kashin S."/>
            <person name="Khazanovich D."/>
            <person name="Kisner P."/>
            <person name="Lance K."/>
            <person name="Lara M."/>
            <person name="Lee W."/>
            <person name="Lennon N."/>
            <person name="Letendre F."/>
            <person name="LeVine R."/>
            <person name="Lipovsky A."/>
            <person name="Liu X."/>
            <person name="Liu J."/>
            <person name="Liu S."/>
            <person name="Lokyitsang T."/>
            <person name="Lokyitsang Y."/>
            <person name="Lubonja R."/>
            <person name="Lui A."/>
            <person name="MacDonald P."/>
            <person name="Magnisalis V."/>
            <person name="Maru K."/>
            <person name="Matthews C."/>
            <person name="McCusker W."/>
            <person name="McDonough S."/>
            <person name="Mehta T."/>
            <person name="Meldrim J."/>
            <person name="Meneus L."/>
            <person name="Mihai O."/>
            <person name="Mihalev A."/>
            <person name="Mihova T."/>
            <person name="Mittelman R."/>
            <person name="Mlenga V."/>
            <person name="Montmayeur A."/>
            <person name="Mulrain L."/>
            <person name="Navidi A."/>
            <person name="Naylor J."/>
            <person name="Negash T."/>
            <person name="Nguyen T."/>
            <person name="Nguyen N."/>
            <person name="Nicol R."/>
            <person name="Norbu C."/>
            <person name="Norbu N."/>
            <person name="Novod N."/>
            <person name="O'Neill B."/>
            <person name="Osman S."/>
            <person name="Markiewicz E."/>
            <person name="Oyono O.L."/>
            <person name="Patti C."/>
            <person name="Phunkhang P."/>
            <person name="Pierre F."/>
            <person name="Priest M."/>
            <person name="Raghuraman S."/>
            <person name="Rege F."/>
            <person name="Reyes R."/>
            <person name="Rise C."/>
            <person name="Rogov P."/>
            <person name="Ross K."/>
            <person name="Ryan E."/>
            <person name="Settipalli S."/>
            <person name="Shea T."/>
            <person name="Sherpa N."/>
            <person name="Shi L."/>
            <person name="Shih D."/>
            <person name="Sparrow T."/>
            <person name="Spaulding J."/>
            <person name="Stalker J."/>
            <person name="Stange-Thomann N."/>
            <person name="Stavropoulos S."/>
            <person name="Stone C."/>
            <person name="Strader C."/>
            <person name="Tesfaye S."/>
            <person name="Thomson T."/>
            <person name="Thoulutsang Y."/>
            <person name="Thoulutsang D."/>
            <person name="Topham K."/>
            <person name="Topping I."/>
            <person name="Tsamla T."/>
            <person name="Vassiliev H."/>
            <person name="Vo A."/>
            <person name="Wangchuk T."/>
            <person name="Wangdi T."/>
            <person name="Weiand M."/>
            <person name="Wilkinson J."/>
            <person name="Wilson A."/>
            <person name="Yadav S."/>
            <person name="Young G."/>
            <person name="Yu Q."/>
            <person name="Zembek L."/>
            <person name="Zhong D."/>
            <person name="Zimmer A."/>
            <person name="Zwirko Z."/>
            <person name="Jaffe D.B."/>
            <person name="Alvarez P."/>
            <person name="Brockman W."/>
            <person name="Butler J."/>
            <person name="Chin C."/>
            <person name="Gnerre S."/>
            <person name="Grabherr M."/>
            <person name="Kleber M."/>
            <person name="Mauceli E."/>
            <person name="MacCallum I."/>
        </authorList>
    </citation>
    <scope>NUCLEOTIDE SEQUENCE [LARGE SCALE GENOMIC DNA]</scope>
    <source>
        <strain evidence="3">Tucson 14030-0811.24</strain>
    </source>
</reference>
<keyword evidence="1" id="KW-0732">Signal</keyword>
<dbReference type="Proteomes" id="UP000007798">
    <property type="component" value="Unassembled WGS sequence"/>
</dbReference>
<dbReference type="KEGG" id="dwi:6639298"/>
<dbReference type="AlphaFoldDB" id="B4MM96"/>
<dbReference type="InterPro" id="IPR036846">
    <property type="entry name" value="GM2-AP_sf"/>
</dbReference>
<dbReference type="EMBL" id="CH963847">
    <property type="protein sequence ID" value="EDW73241.2"/>
    <property type="molecule type" value="Genomic_DNA"/>
</dbReference>
<organism evidence="2 3">
    <name type="scientific">Drosophila willistoni</name>
    <name type="common">Fruit fly</name>
    <dbReference type="NCBI Taxonomy" id="7260"/>
    <lineage>
        <taxon>Eukaryota</taxon>
        <taxon>Metazoa</taxon>
        <taxon>Ecdysozoa</taxon>
        <taxon>Arthropoda</taxon>
        <taxon>Hexapoda</taxon>
        <taxon>Insecta</taxon>
        <taxon>Pterygota</taxon>
        <taxon>Neoptera</taxon>
        <taxon>Endopterygota</taxon>
        <taxon>Diptera</taxon>
        <taxon>Brachycera</taxon>
        <taxon>Muscomorpha</taxon>
        <taxon>Ephydroidea</taxon>
        <taxon>Drosophilidae</taxon>
        <taxon>Drosophila</taxon>
        <taxon>Sophophora</taxon>
    </lineage>
</organism>
<evidence type="ECO:0008006" key="4">
    <source>
        <dbReference type="Google" id="ProtNLM"/>
    </source>
</evidence>
<name>B4MM96_DROWI</name>
<dbReference type="SMART" id="SM00697">
    <property type="entry name" value="DM8"/>
    <property type="match status" value="1"/>
</dbReference>
<evidence type="ECO:0000313" key="2">
    <source>
        <dbReference type="EMBL" id="EDW73241.2"/>
    </source>
</evidence>
<dbReference type="eggNOG" id="ENOG502TBWI">
    <property type="taxonomic scope" value="Eukaryota"/>
</dbReference>
<keyword evidence="3" id="KW-1185">Reference proteome</keyword>
<evidence type="ECO:0000313" key="3">
    <source>
        <dbReference type="Proteomes" id="UP000007798"/>
    </source>
</evidence>
<protein>
    <recommendedName>
        <fullName evidence="4">MD-2-related lipid-recognition domain-containing protein</fullName>
    </recommendedName>
</protein>